<evidence type="ECO:0000313" key="1">
    <source>
        <dbReference type="EMBL" id="QWG10164.1"/>
    </source>
</evidence>
<accession>A0ABX8H2M6</accession>
<keyword evidence="2" id="KW-1185">Reference proteome</keyword>
<dbReference type="EMBL" id="CP076129">
    <property type="protein sequence ID" value="QWG10164.1"/>
    <property type="molecule type" value="Genomic_DNA"/>
</dbReference>
<proteinExistence type="predicted"/>
<dbReference type="Proteomes" id="UP000682802">
    <property type="component" value="Chromosome 2"/>
</dbReference>
<evidence type="ECO:0000313" key="2">
    <source>
        <dbReference type="Proteomes" id="UP000682802"/>
    </source>
</evidence>
<organism evidence="1 2">
    <name type="scientific">Flammeovirga kamogawensis</name>
    <dbReference type="NCBI Taxonomy" id="373891"/>
    <lineage>
        <taxon>Bacteria</taxon>
        <taxon>Pseudomonadati</taxon>
        <taxon>Bacteroidota</taxon>
        <taxon>Cytophagia</taxon>
        <taxon>Cytophagales</taxon>
        <taxon>Flammeovirgaceae</taxon>
        <taxon>Flammeovirga</taxon>
    </lineage>
</organism>
<sequence>MSIHNDFNDNESARSAFFINLQYDPTKSMMYKFKNNQKSYNLIYVVSDISGSGMRGTFSSFKAMKIYIKDLTIDQYNTYTDNGSKKVILVVSDGSYDNIKEHFSTWNHEDFHSCTEAFGLFPNKNIKNEEDHEKYFGLYQ</sequence>
<reference evidence="1 2" key="1">
    <citation type="submission" date="2021-05" db="EMBL/GenBank/DDBJ databases">
        <title>Comparative genomic studies on the polysaccharide-degrading batcterial strains of the Flammeovirga genus.</title>
        <authorList>
            <person name="Zewei F."/>
            <person name="Zheng Z."/>
            <person name="Yu L."/>
            <person name="Ruyue G."/>
            <person name="Yanhong M."/>
            <person name="Yuanyuan C."/>
            <person name="Jingyan G."/>
            <person name="Wenjun H."/>
        </authorList>
    </citation>
    <scope>NUCLEOTIDE SEQUENCE [LARGE SCALE GENOMIC DNA]</scope>
    <source>
        <strain evidence="1 2">YS10</strain>
    </source>
</reference>
<dbReference type="RefSeq" id="WP_144075775.1">
    <property type="nucleotide sequence ID" value="NZ_CP076129.1"/>
</dbReference>
<gene>
    <name evidence="1" type="ORF">KM029_21000</name>
</gene>
<protein>
    <recommendedName>
        <fullName evidence="3">VWA domain-containing protein</fullName>
    </recommendedName>
</protein>
<evidence type="ECO:0008006" key="3">
    <source>
        <dbReference type="Google" id="ProtNLM"/>
    </source>
</evidence>
<name>A0ABX8H2M6_9BACT</name>